<dbReference type="RefSeq" id="WP_143786641.1">
    <property type="nucleotide sequence ID" value="NZ_OBDZ01000001.1"/>
</dbReference>
<dbReference type="Proteomes" id="UP000219573">
    <property type="component" value="Unassembled WGS sequence"/>
</dbReference>
<evidence type="ECO:0000313" key="3">
    <source>
        <dbReference type="Proteomes" id="UP000219573"/>
    </source>
</evidence>
<dbReference type="AlphaFoldDB" id="A0A285F3L3"/>
<gene>
    <name evidence="2" type="ORF">SAMN06265827_101171</name>
</gene>
<dbReference type="EMBL" id="OBDZ01000001">
    <property type="protein sequence ID" value="SNY05897.1"/>
    <property type="molecule type" value="Genomic_DNA"/>
</dbReference>
<protein>
    <submittedName>
        <fullName evidence="2">Uncharacterized protein</fullName>
    </submittedName>
</protein>
<sequence length="396" mass="41673">MAESKTTIIQQQVDCPGCPEGCGDIGDLNPCDTPLETISFCCTLVIPGGFTIPAPPEERAAYIEDNFDIAAYFLEDEGCFSCRTIDCVLQDTFGEIAVKQVLIEGCIKFIGGFCVASDSALDTGSQAPVCCEGIICVPDEVPVCIGGTDTSCDNLRVIRADNIIATFNAPTTCDEIGGGDAVWEITGDLVFACGPCPVTTTTTTTTTSTTSTTTTTTDTTTTTTTTTSTTTSTTTTTAEPEQVCFCQVTTAPGATIDDCDIIIGDGCPCDCSLMVEVCTGCMVNGSQITYIEGDNSLLYQQVGGSPFNVGELCSVTCPTDDTAVIEGIGEWNGELCNFRITLTEVPGEDDEGTITIFCPVVSCSEDFDDDDIVYQAEFEFAGDSVNIDPQPCEAQE</sequence>
<organism evidence="2 3">
    <name type="scientific">Orenia metallireducens</name>
    <dbReference type="NCBI Taxonomy" id="1413210"/>
    <lineage>
        <taxon>Bacteria</taxon>
        <taxon>Bacillati</taxon>
        <taxon>Bacillota</taxon>
        <taxon>Clostridia</taxon>
        <taxon>Halanaerobiales</taxon>
        <taxon>Halobacteroidaceae</taxon>
        <taxon>Orenia</taxon>
    </lineage>
</organism>
<name>A0A285F3L3_9FIRM</name>
<keyword evidence="3" id="KW-1185">Reference proteome</keyword>
<proteinExistence type="predicted"/>
<accession>A0A285F3L3</accession>
<evidence type="ECO:0000256" key="1">
    <source>
        <dbReference type="SAM" id="MobiDB-lite"/>
    </source>
</evidence>
<feature type="region of interest" description="Disordered" evidence="1">
    <location>
        <begin position="202"/>
        <end position="233"/>
    </location>
</feature>
<evidence type="ECO:0000313" key="2">
    <source>
        <dbReference type="EMBL" id="SNY05897.1"/>
    </source>
</evidence>
<reference evidence="3" key="1">
    <citation type="submission" date="2017-09" db="EMBL/GenBank/DDBJ databases">
        <authorList>
            <person name="Varghese N."/>
            <person name="Submissions S."/>
        </authorList>
    </citation>
    <scope>NUCLEOTIDE SEQUENCE [LARGE SCALE GENOMIC DNA]</scope>
    <source>
        <strain evidence="3">MSL47</strain>
    </source>
</reference>